<feature type="region of interest" description="Disordered" evidence="1">
    <location>
        <begin position="1"/>
        <end position="22"/>
    </location>
</feature>
<reference evidence="2 3" key="1">
    <citation type="submission" date="2023-01" db="EMBL/GenBank/DDBJ databases">
        <title>Analysis of 21 Apiospora genomes using comparative genomics revels a genus with tremendous synthesis potential of carbohydrate active enzymes and secondary metabolites.</title>
        <authorList>
            <person name="Sorensen T."/>
        </authorList>
    </citation>
    <scope>NUCLEOTIDE SEQUENCE [LARGE SCALE GENOMIC DNA]</scope>
    <source>
        <strain evidence="2 3">CBS 114990</strain>
    </source>
</reference>
<gene>
    <name evidence="2" type="ORF">PG997_010024</name>
</gene>
<organism evidence="2 3">
    <name type="scientific">Apiospora hydei</name>
    <dbReference type="NCBI Taxonomy" id="1337664"/>
    <lineage>
        <taxon>Eukaryota</taxon>
        <taxon>Fungi</taxon>
        <taxon>Dikarya</taxon>
        <taxon>Ascomycota</taxon>
        <taxon>Pezizomycotina</taxon>
        <taxon>Sordariomycetes</taxon>
        <taxon>Xylariomycetidae</taxon>
        <taxon>Amphisphaeriales</taxon>
        <taxon>Apiosporaceae</taxon>
        <taxon>Apiospora</taxon>
    </lineage>
</organism>
<protein>
    <submittedName>
        <fullName evidence="2">Uncharacterized protein</fullName>
    </submittedName>
</protein>
<evidence type="ECO:0000313" key="2">
    <source>
        <dbReference type="EMBL" id="KAK8075361.1"/>
    </source>
</evidence>
<proteinExistence type="predicted"/>
<comment type="caution">
    <text evidence="2">The sequence shown here is derived from an EMBL/GenBank/DDBJ whole genome shotgun (WGS) entry which is preliminary data.</text>
</comment>
<name>A0ABR1VVT6_9PEZI</name>
<evidence type="ECO:0000313" key="3">
    <source>
        <dbReference type="Proteomes" id="UP001433268"/>
    </source>
</evidence>
<evidence type="ECO:0000256" key="1">
    <source>
        <dbReference type="SAM" id="MobiDB-lite"/>
    </source>
</evidence>
<dbReference type="Proteomes" id="UP001433268">
    <property type="component" value="Unassembled WGS sequence"/>
</dbReference>
<accession>A0ABR1VVT6</accession>
<dbReference type="EMBL" id="JAQQWN010000007">
    <property type="protein sequence ID" value="KAK8075361.1"/>
    <property type="molecule type" value="Genomic_DNA"/>
</dbReference>
<dbReference type="GeneID" id="92047399"/>
<keyword evidence="3" id="KW-1185">Reference proteome</keyword>
<feature type="compositionally biased region" description="Pro residues" evidence="1">
    <location>
        <begin position="1"/>
        <end position="10"/>
    </location>
</feature>
<sequence length="151" mass="16329">MVSPPPPPPLTTERTVKRPSSLCPDPTLKAPQLWPDVLAEGPRVVKKQCCCGVVPGAGPRVDVDVEVPGADVVTLRARPAHVPHRPLTYPVDCRRAVIRWLLTGSAFPVVLRIGSARGAEKTEIGVTGARRMDVKYIVSTYHSVILPKFLG</sequence>
<dbReference type="RefSeq" id="XP_066666301.1">
    <property type="nucleotide sequence ID" value="XM_066814339.1"/>
</dbReference>